<dbReference type="KEGG" id="pfaa:MM59RIKEN_07990"/>
<accession>A0A810Q5U9</accession>
<feature type="domain" description="3D" evidence="2">
    <location>
        <begin position="104"/>
        <end position="164"/>
    </location>
</feature>
<dbReference type="GO" id="GO:0004553">
    <property type="term" value="F:hydrolase activity, hydrolyzing O-glycosyl compounds"/>
    <property type="evidence" value="ECO:0007669"/>
    <property type="project" value="InterPro"/>
</dbReference>
<evidence type="ECO:0000313" key="3">
    <source>
        <dbReference type="EMBL" id="BCK83480.1"/>
    </source>
</evidence>
<dbReference type="CDD" id="cd14667">
    <property type="entry name" value="3D_containing_proteins"/>
    <property type="match status" value="1"/>
</dbReference>
<dbReference type="PANTHER" id="PTHR39160">
    <property type="entry name" value="CELL WALL-BINDING PROTEIN YOCH"/>
    <property type="match status" value="1"/>
</dbReference>
<keyword evidence="4" id="KW-1185">Reference proteome</keyword>
<dbReference type="InterPro" id="IPR010611">
    <property type="entry name" value="3D_dom"/>
</dbReference>
<dbReference type="GO" id="GO:0009254">
    <property type="term" value="P:peptidoglycan turnover"/>
    <property type="evidence" value="ECO:0007669"/>
    <property type="project" value="InterPro"/>
</dbReference>
<keyword evidence="1" id="KW-0732">Signal</keyword>
<reference evidence="3" key="1">
    <citation type="submission" date="2020-09" db="EMBL/GenBank/DDBJ databases">
        <title>New species isolated from human feces.</title>
        <authorList>
            <person name="Kitahara M."/>
            <person name="Shigeno Y."/>
            <person name="Shime M."/>
            <person name="Matsumoto Y."/>
            <person name="Nakamura S."/>
            <person name="Motooka D."/>
            <person name="Fukuoka S."/>
            <person name="Nishikawa H."/>
            <person name="Benno Y."/>
        </authorList>
    </citation>
    <scope>NUCLEOTIDE SEQUENCE</scope>
    <source>
        <strain evidence="3">MM59</strain>
    </source>
</reference>
<evidence type="ECO:0000313" key="4">
    <source>
        <dbReference type="Proteomes" id="UP000679848"/>
    </source>
</evidence>
<sequence>MKRRRILTYLCFVGLLAIWLIGFLALNVDADPPRPEHTKATMPEITLDELEAAENELIEAALLARSTKLEDVTITFYCCEERPHICGTGSGITASGRRVTPYVSCAVDPAVIPLGSTIMIEHNGEMLYLRADDTGPAIRGNRIDLAVQGHQEALSLGVKTADIWWCEE</sequence>
<dbReference type="PANTHER" id="PTHR39160:SF4">
    <property type="entry name" value="RESUSCITATION-PROMOTING FACTOR RPFB"/>
    <property type="match status" value="1"/>
</dbReference>
<dbReference type="EMBL" id="AP023420">
    <property type="protein sequence ID" value="BCK83480.1"/>
    <property type="molecule type" value="Genomic_DNA"/>
</dbReference>
<organism evidence="3 4">
    <name type="scientific">Pusillibacter faecalis</name>
    <dbReference type="NCBI Taxonomy" id="2714358"/>
    <lineage>
        <taxon>Bacteria</taxon>
        <taxon>Bacillati</taxon>
        <taxon>Bacillota</taxon>
        <taxon>Clostridia</taxon>
        <taxon>Eubacteriales</taxon>
        <taxon>Oscillospiraceae</taxon>
        <taxon>Pusillibacter</taxon>
    </lineage>
</organism>
<protein>
    <recommendedName>
        <fullName evidence="2">3D domain-containing protein</fullName>
    </recommendedName>
</protein>
<dbReference type="Proteomes" id="UP000679848">
    <property type="component" value="Chromosome"/>
</dbReference>
<dbReference type="GO" id="GO:0019867">
    <property type="term" value="C:outer membrane"/>
    <property type="evidence" value="ECO:0007669"/>
    <property type="project" value="InterPro"/>
</dbReference>
<evidence type="ECO:0000256" key="1">
    <source>
        <dbReference type="ARBA" id="ARBA00022729"/>
    </source>
</evidence>
<dbReference type="AlphaFoldDB" id="A0A810Q5U9"/>
<dbReference type="SUPFAM" id="SSF50685">
    <property type="entry name" value="Barwin-like endoglucanases"/>
    <property type="match status" value="1"/>
</dbReference>
<name>A0A810Q5U9_9FIRM</name>
<gene>
    <name evidence="3" type="ORF">MM59RIKEN_07990</name>
</gene>
<dbReference type="RefSeq" id="WP_213542730.1">
    <property type="nucleotide sequence ID" value="NZ_AP023420.1"/>
</dbReference>
<dbReference type="InterPro" id="IPR059180">
    <property type="entry name" value="3D_YorM"/>
</dbReference>
<proteinExistence type="predicted"/>
<dbReference type="Pfam" id="PF06725">
    <property type="entry name" value="3D"/>
    <property type="match status" value="1"/>
</dbReference>
<dbReference type="InterPro" id="IPR036908">
    <property type="entry name" value="RlpA-like_sf"/>
</dbReference>
<dbReference type="InterPro" id="IPR051933">
    <property type="entry name" value="Resuscitation_pf_RpfB"/>
</dbReference>
<dbReference type="Gene3D" id="2.40.40.10">
    <property type="entry name" value="RlpA-like domain"/>
    <property type="match status" value="1"/>
</dbReference>
<evidence type="ECO:0000259" key="2">
    <source>
        <dbReference type="Pfam" id="PF06725"/>
    </source>
</evidence>